<sequence length="377" mass="41859">MSLNEKQVLKQAKEQPEEFIAWTPDDIINQPLKEAVMAAVLTARPNATVEGVMDLLNDMRVNMYKEKIWELTPRVPVLGKPFIQFKLLDMLCKKLKVKLWELSEGHCPVTTTGPADIVYSTMYLKAWDTEEAELLALMKQMRLEAMARKARESSRAVAKLSSLGGLAKSRWAPESEASAGPAPKDDAGVDCMASGESSKGTAAAEPVLKDGRVDPIAPVACPKGKGKKSVAPEEEMEEMRSAWTSIMGSEIVPGWPAWPESQHDECGTFGIPFPPERDWEACYERPSQNLWLYMSPAVQVVCQVSGEGLRKLVVRLRDQQAATPYNQLQLFRSWSGIAAWAHQLARGGQDIPITEFMDIYFRVSARDVFTKVDSGEA</sequence>
<dbReference type="KEGG" id="maw:19247249"/>
<dbReference type="HOGENOM" id="CLU_765225_0_0_1"/>
<dbReference type="InParanoid" id="E9DZ90"/>
<proteinExistence type="predicted"/>
<protein>
    <submittedName>
        <fullName evidence="2">Uncharacterized protein</fullName>
    </submittedName>
</protein>
<name>E9DZ90_METAQ</name>
<keyword evidence="3" id="KW-1185">Reference proteome</keyword>
<evidence type="ECO:0000256" key="1">
    <source>
        <dbReference type="SAM" id="MobiDB-lite"/>
    </source>
</evidence>
<reference evidence="2 3" key="1">
    <citation type="journal article" date="2011" name="PLoS Genet.">
        <title>Genome sequencing and comparative transcriptomics of the model entomopathogenic fungi Metarhizium anisopliae and M. acridum.</title>
        <authorList>
            <person name="Gao Q."/>
            <person name="Jin K."/>
            <person name="Ying S.H."/>
            <person name="Zhang Y."/>
            <person name="Xiao G."/>
            <person name="Shang Y."/>
            <person name="Duan Z."/>
            <person name="Hu X."/>
            <person name="Xie X.Q."/>
            <person name="Zhou G."/>
            <person name="Peng G."/>
            <person name="Luo Z."/>
            <person name="Huang W."/>
            <person name="Wang B."/>
            <person name="Fang W."/>
            <person name="Wang S."/>
            <person name="Zhong Y."/>
            <person name="Ma L.J."/>
            <person name="St Leger R.J."/>
            <person name="Zhao G.P."/>
            <person name="Pei Y."/>
            <person name="Feng M.G."/>
            <person name="Xia Y."/>
            <person name="Wang C."/>
        </authorList>
    </citation>
    <scope>NUCLEOTIDE SEQUENCE [LARGE SCALE GENOMIC DNA]</scope>
    <source>
        <strain evidence="2 3">CQMa 102</strain>
    </source>
</reference>
<dbReference type="EMBL" id="GL698485">
    <property type="protein sequence ID" value="EFY91052.1"/>
    <property type="molecule type" value="Genomic_DNA"/>
</dbReference>
<feature type="compositionally biased region" description="Low complexity" evidence="1">
    <location>
        <begin position="172"/>
        <end position="182"/>
    </location>
</feature>
<accession>E9DZ90</accession>
<evidence type="ECO:0000313" key="2">
    <source>
        <dbReference type="EMBL" id="EFY91052.1"/>
    </source>
</evidence>
<dbReference type="OrthoDB" id="4935577at2759"/>
<organism evidence="3">
    <name type="scientific">Metarhizium acridum (strain CQMa 102)</name>
    <dbReference type="NCBI Taxonomy" id="655827"/>
    <lineage>
        <taxon>Eukaryota</taxon>
        <taxon>Fungi</taxon>
        <taxon>Dikarya</taxon>
        <taxon>Ascomycota</taxon>
        <taxon>Pezizomycotina</taxon>
        <taxon>Sordariomycetes</taxon>
        <taxon>Hypocreomycetidae</taxon>
        <taxon>Hypocreales</taxon>
        <taxon>Clavicipitaceae</taxon>
        <taxon>Metarhizium</taxon>
    </lineage>
</organism>
<dbReference type="GeneID" id="19247249"/>
<dbReference type="AlphaFoldDB" id="E9DZ90"/>
<feature type="region of interest" description="Disordered" evidence="1">
    <location>
        <begin position="171"/>
        <end position="234"/>
    </location>
</feature>
<gene>
    <name evidence="2" type="ORF">MAC_02938</name>
</gene>
<evidence type="ECO:0000313" key="3">
    <source>
        <dbReference type="Proteomes" id="UP000002499"/>
    </source>
</evidence>
<dbReference type="Proteomes" id="UP000002499">
    <property type="component" value="Unassembled WGS sequence"/>
</dbReference>